<dbReference type="SUPFAM" id="SSF52317">
    <property type="entry name" value="Class I glutamine amidotransferase-like"/>
    <property type="match status" value="1"/>
</dbReference>
<dbReference type="Proteomes" id="UP001143486">
    <property type="component" value="Unassembled WGS sequence"/>
</dbReference>
<reference evidence="2" key="2">
    <citation type="submission" date="2023-01" db="EMBL/GenBank/DDBJ databases">
        <authorList>
            <person name="Sun Q."/>
            <person name="Evtushenko L."/>
        </authorList>
    </citation>
    <scope>NUCLEOTIDE SEQUENCE</scope>
    <source>
        <strain evidence="2">VKM B-1513</strain>
    </source>
</reference>
<comment type="caution">
    <text evidence="2">The sequence shown here is derived from an EMBL/GenBank/DDBJ whole genome shotgun (WGS) entry which is preliminary data.</text>
</comment>
<accession>A0A9W6IJ44</accession>
<feature type="domain" description="DJ-1/PfpI" evidence="1">
    <location>
        <begin position="8"/>
        <end position="114"/>
    </location>
</feature>
<keyword evidence="3" id="KW-1185">Reference proteome</keyword>
<name>A0A9W6IJ44_9PROT</name>
<dbReference type="InterPro" id="IPR002818">
    <property type="entry name" value="DJ-1/PfpI"/>
</dbReference>
<proteinExistence type="predicted"/>
<sequence length="169" mass="18076">MRHSHRPRRVAAFVAESVNVRQLQTASEALQRHNRRAVLVSDQHALLRGYNGSAEINFAVAETTENIEPNAYDALVLMEGAAKLAPSATKLAKRFGDAGKPVVALTGSAALLSEISGNNTGPGEDTASAIVEGDLYEVTDDDADWKILDAISEKLKAMQDAHQLERAGA</sequence>
<protein>
    <recommendedName>
        <fullName evidence="1">DJ-1/PfpI domain-containing protein</fullName>
    </recommendedName>
</protein>
<evidence type="ECO:0000259" key="1">
    <source>
        <dbReference type="Pfam" id="PF01965"/>
    </source>
</evidence>
<dbReference type="InterPro" id="IPR029062">
    <property type="entry name" value="Class_I_gatase-like"/>
</dbReference>
<dbReference type="EMBL" id="BSFE01000002">
    <property type="protein sequence ID" value="GLK51183.1"/>
    <property type="molecule type" value="Genomic_DNA"/>
</dbReference>
<dbReference type="AlphaFoldDB" id="A0A9W6IJ44"/>
<dbReference type="Gene3D" id="3.40.50.880">
    <property type="match status" value="1"/>
</dbReference>
<gene>
    <name evidence="2" type="ORF">GCM10017621_06910</name>
</gene>
<reference evidence="2" key="1">
    <citation type="journal article" date="2014" name="Int. J. Syst. Evol. Microbiol.">
        <title>Complete genome sequence of Corynebacterium casei LMG S-19264T (=DSM 44701T), isolated from a smear-ripened cheese.</title>
        <authorList>
            <consortium name="US DOE Joint Genome Institute (JGI-PGF)"/>
            <person name="Walter F."/>
            <person name="Albersmeier A."/>
            <person name="Kalinowski J."/>
            <person name="Ruckert C."/>
        </authorList>
    </citation>
    <scope>NUCLEOTIDE SEQUENCE</scope>
    <source>
        <strain evidence="2">VKM B-1513</strain>
    </source>
</reference>
<evidence type="ECO:0000313" key="3">
    <source>
        <dbReference type="Proteomes" id="UP001143486"/>
    </source>
</evidence>
<organism evidence="2 3">
    <name type="scientific">Maricaulis virginensis</name>
    <dbReference type="NCBI Taxonomy" id="144022"/>
    <lineage>
        <taxon>Bacteria</taxon>
        <taxon>Pseudomonadati</taxon>
        <taxon>Pseudomonadota</taxon>
        <taxon>Alphaproteobacteria</taxon>
        <taxon>Maricaulales</taxon>
        <taxon>Maricaulaceae</taxon>
        <taxon>Maricaulis</taxon>
    </lineage>
</organism>
<dbReference type="Pfam" id="PF01965">
    <property type="entry name" value="DJ-1_PfpI"/>
    <property type="match status" value="1"/>
</dbReference>
<dbReference type="RefSeq" id="WP_271185575.1">
    <property type="nucleotide sequence ID" value="NZ_BSFE01000002.1"/>
</dbReference>
<evidence type="ECO:0000313" key="2">
    <source>
        <dbReference type="EMBL" id="GLK51183.1"/>
    </source>
</evidence>